<dbReference type="EMBL" id="JAFIQS010000007">
    <property type="protein sequence ID" value="KAG5167731.1"/>
    <property type="molecule type" value="Genomic_DNA"/>
</dbReference>
<comment type="caution">
    <text evidence="2">The sequence shown here is derived from an EMBL/GenBank/DDBJ whole genome shotgun (WGS) entry which is preliminary data.</text>
</comment>
<feature type="region of interest" description="Disordered" evidence="1">
    <location>
        <begin position="40"/>
        <end position="84"/>
    </location>
</feature>
<evidence type="ECO:0000313" key="2">
    <source>
        <dbReference type="EMBL" id="KAG5167731.1"/>
    </source>
</evidence>
<gene>
    <name evidence="2" type="ORF">JR316_008083</name>
</gene>
<dbReference type="AlphaFoldDB" id="A0A8H7XXG1"/>
<accession>A0A8H7XXG1</accession>
<evidence type="ECO:0000256" key="1">
    <source>
        <dbReference type="SAM" id="MobiDB-lite"/>
    </source>
</evidence>
<feature type="compositionally biased region" description="Polar residues" evidence="1">
    <location>
        <begin position="75"/>
        <end position="84"/>
    </location>
</feature>
<dbReference type="InterPro" id="IPR041078">
    <property type="entry name" value="Plavaka"/>
</dbReference>
<organism evidence="2">
    <name type="scientific">Psilocybe cubensis</name>
    <name type="common">Psychedelic mushroom</name>
    <name type="synonym">Stropharia cubensis</name>
    <dbReference type="NCBI Taxonomy" id="181762"/>
    <lineage>
        <taxon>Eukaryota</taxon>
        <taxon>Fungi</taxon>
        <taxon>Dikarya</taxon>
        <taxon>Basidiomycota</taxon>
        <taxon>Agaricomycotina</taxon>
        <taxon>Agaricomycetes</taxon>
        <taxon>Agaricomycetidae</taxon>
        <taxon>Agaricales</taxon>
        <taxon>Agaricineae</taxon>
        <taxon>Strophariaceae</taxon>
        <taxon>Psilocybe</taxon>
    </lineage>
</organism>
<name>A0A8H7XXG1_PSICU</name>
<proteinExistence type="predicted"/>
<reference evidence="2" key="1">
    <citation type="submission" date="2021-02" db="EMBL/GenBank/DDBJ databases">
        <title>Psilocybe cubensis genome.</title>
        <authorList>
            <person name="Mckernan K.J."/>
            <person name="Crawford S."/>
            <person name="Trippe A."/>
            <person name="Kane L.T."/>
            <person name="Mclaughlin S."/>
        </authorList>
    </citation>
    <scope>NUCLEOTIDE SEQUENCE [LARGE SCALE GENOMIC DNA]</scope>
    <source>
        <strain evidence="2">MGC-MH-2018</strain>
    </source>
</reference>
<feature type="compositionally biased region" description="Polar residues" evidence="1">
    <location>
        <begin position="1"/>
        <end position="18"/>
    </location>
</feature>
<dbReference type="OrthoDB" id="3239511at2759"/>
<feature type="region of interest" description="Disordered" evidence="1">
    <location>
        <begin position="1"/>
        <end position="21"/>
    </location>
</feature>
<dbReference type="Pfam" id="PF18759">
    <property type="entry name" value="Plavaka"/>
    <property type="match status" value="1"/>
</dbReference>
<protein>
    <submittedName>
        <fullName evidence="2">Uncharacterized protein</fullName>
    </submittedName>
</protein>
<feature type="compositionally biased region" description="Basic and acidic residues" evidence="1">
    <location>
        <begin position="42"/>
        <end position="73"/>
    </location>
</feature>
<sequence>MSPSASDSSQKPQKSGQSECPICHRSFSVTGFTLHYRSCSNKQEEKRLRRDFKNQEKLKGEGAHLQEPEEERTAGTPQNPAAQDSCSFLSDDFGEEEEDANDITTSNLQQHCFRDIKIVHHPHSRRPDEIMSLERYHAKLSSKPKVSFQPPQDPFLPFSSRAEFEFAEVALKAALNKSEVDALIRIIQRCVRGEDKFELYDHDQLLRIWDEGSVLHTAPEKHVISSVYTENDIRSFDFWCQNIWEWVLEIVQDPFLCGHMQWDAQRTSVYNGEKFVPFVDEPYTGTRFWNVQSELPEEGKPICIQIYSDKTQLALFGKAKGYPVFVRLANLSADVRNSQGRGGAELVGWLPIVPEDEHEKGKKGYVDFKRVVWHDSFKKGLESIAQYSKTGYWAKCGDQKTRYMFPFVFLFAGDYEEQCVMGQNRGKDALEPCPVCHVPNSELHNCGVFDWPLRTGIETAEIVAKAQTLNVTQGEALLKKNGIRPIENAFMTVQFSDPHEILSWDRMHCYSHGLGGKHLWPAVRTYIRASKQSGLGELDKRFNNMPPWPDLKHFDQVVSVDYTDASKLKDIVKILLFNSHDLIDSKKFKEGPLLLSCLRAYLNLFMYTGFNLHTAETIEEGKQEMKYSLKSTLQSDKTWNIPKQHQHVHVWADIMAKGVTRTYNSKIFEPLHGPIKIMYRFMIDKKNVDADIMKFDQMTRVAKTIRYQIDCYDGKYDEPLDDFDEEDEWSRENKKISKLGSSKAPSNVEAGHIILGSVQKKSSFASVEKSHKEDTAFHGFQRRFHQYVSNSFTSKFNQMDIDDIMDSTSLTTIVEYRYLKVKYISEVTWKPEINRLRCNPNFNKKPRFDNVLVKVGDGTMIAQLVFVFTAQIGKNSSPWALIHPFNAFIGQPTKYETDLQLYRVHAKIRSAAQFIPVEDIIRGVMLIPTYKKEDDYYIFDLVDEDLFVRVRKLWNSRLNTV</sequence>